<protein>
    <recommendedName>
        <fullName evidence="3">DRBM domain-containing protein</fullName>
    </recommendedName>
</protein>
<keyword evidence="1" id="KW-0694">RNA-binding</keyword>
<dbReference type="SUPFAM" id="SSF54768">
    <property type="entry name" value="dsRNA-binding domain-like"/>
    <property type="match status" value="2"/>
</dbReference>
<feature type="region of interest" description="Disordered" evidence="2">
    <location>
        <begin position="277"/>
        <end position="301"/>
    </location>
</feature>
<sequence>MEIDYPSQQDTLPSSHAAVDISDHGVYKLDDFLSAHKAEHDAQILAREAANAAKHVLPRSKKVMADENVAPLMPVAVGARSSKHTIILHEKYQALGIPQPVFTYGGGSESGWTVEVSFPGIDVEELQGLCEERKFNSKQEAKEALCKRALEVLEEMEERGRITKAEKGKKQTGADGPVPQQEKKVKEPGPNYLGQLLEFQRSLSSPQPTYTDYRAGSRFACLVTIDGHANPFGSLDSLHSSKKAARQEAARHAVAYFQAQGQWPEDSTSVGGIKKKKAQPALTESATISTSTPSAETRKLSTTSTASTSIANNVSYAQQVAHLAVTLSLSTPEWCFNPHPVDKEFHTVSCFFRNGGPHEGPIGEVRNIFGKKKAKEECARLTLEYLNGVRAHRMRCGERMLEGISGSEGVVRGAVGRAVDGEKEAVAKWQGVVVACEASESEGDQFEDAVEAMGA</sequence>
<dbReference type="GO" id="GO:0003723">
    <property type="term" value="F:RNA binding"/>
    <property type="evidence" value="ECO:0007669"/>
    <property type="project" value="UniProtKB-UniRule"/>
</dbReference>
<dbReference type="GeneID" id="63851824"/>
<dbReference type="PROSITE" id="PS50137">
    <property type="entry name" value="DS_RBD"/>
    <property type="match status" value="1"/>
</dbReference>
<feature type="compositionally biased region" description="Basic and acidic residues" evidence="2">
    <location>
        <begin position="159"/>
        <end position="169"/>
    </location>
</feature>
<dbReference type="CDD" id="cd00048">
    <property type="entry name" value="DSRM_SF"/>
    <property type="match status" value="1"/>
</dbReference>
<dbReference type="AlphaFoldDB" id="A0A9P4LDS0"/>
<feature type="domain" description="DRBM" evidence="3">
    <location>
        <begin position="191"/>
        <end position="259"/>
    </location>
</feature>
<feature type="region of interest" description="Disordered" evidence="2">
    <location>
        <begin position="159"/>
        <end position="187"/>
    </location>
</feature>
<organism evidence="4 5">
    <name type="scientific">Cucurbitaria berberidis CBS 394.84</name>
    <dbReference type="NCBI Taxonomy" id="1168544"/>
    <lineage>
        <taxon>Eukaryota</taxon>
        <taxon>Fungi</taxon>
        <taxon>Dikarya</taxon>
        <taxon>Ascomycota</taxon>
        <taxon>Pezizomycotina</taxon>
        <taxon>Dothideomycetes</taxon>
        <taxon>Pleosporomycetidae</taxon>
        <taxon>Pleosporales</taxon>
        <taxon>Pleosporineae</taxon>
        <taxon>Cucurbitariaceae</taxon>
        <taxon>Cucurbitaria</taxon>
    </lineage>
</organism>
<dbReference type="Gene3D" id="3.30.160.20">
    <property type="match status" value="1"/>
</dbReference>
<evidence type="ECO:0000256" key="2">
    <source>
        <dbReference type="SAM" id="MobiDB-lite"/>
    </source>
</evidence>
<feature type="compositionally biased region" description="Polar residues" evidence="2">
    <location>
        <begin position="282"/>
        <end position="295"/>
    </location>
</feature>
<dbReference type="RefSeq" id="XP_040793863.1">
    <property type="nucleotide sequence ID" value="XM_040934573.1"/>
</dbReference>
<name>A0A9P4LDS0_9PLEO</name>
<dbReference type="EMBL" id="ML976614">
    <property type="protein sequence ID" value="KAF1851300.1"/>
    <property type="molecule type" value="Genomic_DNA"/>
</dbReference>
<dbReference type="Proteomes" id="UP000800039">
    <property type="component" value="Unassembled WGS sequence"/>
</dbReference>
<proteinExistence type="predicted"/>
<evidence type="ECO:0000259" key="3">
    <source>
        <dbReference type="PROSITE" id="PS50137"/>
    </source>
</evidence>
<evidence type="ECO:0000256" key="1">
    <source>
        <dbReference type="PROSITE-ProRule" id="PRU00266"/>
    </source>
</evidence>
<accession>A0A9P4LDS0</accession>
<evidence type="ECO:0000313" key="4">
    <source>
        <dbReference type="EMBL" id="KAF1851300.1"/>
    </source>
</evidence>
<evidence type="ECO:0000313" key="5">
    <source>
        <dbReference type="Proteomes" id="UP000800039"/>
    </source>
</evidence>
<reference evidence="4" key="1">
    <citation type="submission" date="2020-01" db="EMBL/GenBank/DDBJ databases">
        <authorList>
            <consortium name="DOE Joint Genome Institute"/>
            <person name="Haridas S."/>
            <person name="Albert R."/>
            <person name="Binder M."/>
            <person name="Bloem J."/>
            <person name="Labutti K."/>
            <person name="Salamov A."/>
            <person name="Andreopoulos B."/>
            <person name="Baker S.E."/>
            <person name="Barry K."/>
            <person name="Bills G."/>
            <person name="Bluhm B.H."/>
            <person name="Cannon C."/>
            <person name="Castanera R."/>
            <person name="Culley D.E."/>
            <person name="Daum C."/>
            <person name="Ezra D."/>
            <person name="Gonzalez J.B."/>
            <person name="Henrissat B."/>
            <person name="Kuo A."/>
            <person name="Liang C."/>
            <person name="Lipzen A."/>
            <person name="Lutzoni F."/>
            <person name="Magnuson J."/>
            <person name="Mondo S."/>
            <person name="Nolan M."/>
            <person name="Ohm R."/>
            <person name="Pangilinan J."/>
            <person name="Park H.-J."/>
            <person name="Ramirez L."/>
            <person name="Alfaro M."/>
            <person name="Sun H."/>
            <person name="Tritt A."/>
            <person name="Yoshinaga Y."/>
            <person name="Zwiers L.-H."/>
            <person name="Turgeon B.G."/>
            <person name="Goodwin S.B."/>
            <person name="Spatafora J.W."/>
            <person name="Crous P.W."/>
            <person name="Grigoriev I.V."/>
        </authorList>
    </citation>
    <scope>NUCLEOTIDE SEQUENCE</scope>
    <source>
        <strain evidence="4">CBS 394.84</strain>
    </source>
</reference>
<dbReference type="OrthoDB" id="5222339at2759"/>
<gene>
    <name evidence="4" type="ORF">K460DRAFT_373336</name>
</gene>
<dbReference type="InterPro" id="IPR014720">
    <property type="entry name" value="dsRBD_dom"/>
</dbReference>
<keyword evidence="5" id="KW-1185">Reference proteome</keyword>
<comment type="caution">
    <text evidence="4">The sequence shown here is derived from an EMBL/GenBank/DDBJ whole genome shotgun (WGS) entry which is preliminary data.</text>
</comment>